<gene>
    <name evidence="1" type="ORF">EV697_10812</name>
</gene>
<dbReference type="OrthoDB" id="5679304at2"/>
<dbReference type="AlphaFoldDB" id="A0A4R2MX03"/>
<reference evidence="1 2" key="1">
    <citation type="submission" date="2019-03" db="EMBL/GenBank/DDBJ databases">
        <title>Genomic Encyclopedia of Type Strains, Phase IV (KMG-IV): sequencing the most valuable type-strain genomes for metagenomic binning, comparative biology and taxonomic classification.</title>
        <authorList>
            <person name="Goeker M."/>
        </authorList>
    </citation>
    <scope>NUCLEOTIDE SEQUENCE [LARGE SCALE GENOMIC DNA]</scope>
    <source>
        <strain evidence="1 2">DSM 28231</strain>
    </source>
</reference>
<keyword evidence="2" id="KW-1185">Reference proteome</keyword>
<accession>A0A4R2MX03</accession>
<proteinExistence type="predicted"/>
<sequence>MKKRVYLFSFLLTSCYYHDGCMYTPQMVNCYVDKGETWPAIAHYQKPNTIGHTDSAQRWKDAVACGAKYGDIKLRHSSRDDLEKFQLCMKSKGYHKYWPAECGYMNPKWDEGKCNL</sequence>
<dbReference type="EMBL" id="SLXI01000008">
    <property type="protein sequence ID" value="TCP11289.1"/>
    <property type="molecule type" value="Genomic_DNA"/>
</dbReference>
<dbReference type="Proteomes" id="UP000294841">
    <property type="component" value="Unassembled WGS sequence"/>
</dbReference>
<dbReference type="RefSeq" id="WP_132024858.1">
    <property type="nucleotide sequence ID" value="NZ_CP016605.1"/>
</dbReference>
<name>A0A4R2MX03_9PAST</name>
<evidence type="ECO:0000313" key="1">
    <source>
        <dbReference type="EMBL" id="TCP11289.1"/>
    </source>
</evidence>
<evidence type="ECO:0000313" key="2">
    <source>
        <dbReference type="Proteomes" id="UP000294841"/>
    </source>
</evidence>
<organism evidence="1 2">
    <name type="scientific">Bisgaardia hudsonensis</name>
    <dbReference type="NCBI Taxonomy" id="109472"/>
    <lineage>
        <taxon>Bacteria</taxon>
        <taxon>Pseudomonadati</taxon>
        <taxon>Pseudomonadota</taxon>
        <taxon>Gammaproteobacteria</taxon>
        <taxon>Pasteurellales</taxon>
        <taxon>Pasteurellaceae</taxon>
        <taxon>Bisgaardia</taxon>
    </lineage>
</organism>
<comment type="caution">
    <text evidence="1">The sequence shown here is derived from an EMBL/GenBank/DDBJ whole genome shotgun (WGS) entry which is preliminary data.</text>
</comment>
<protein>
    <submittedName>
        <fullName evidence="1">Uncharacterized protein</fullName>
    </submittedName>
</protein>
<dbReference type="PROSITE" id="PS51257">
    <property type="entry name" value="PROKAR_LIPOPROTEIN"/>
    <property type="match status" value="1"/>
</dbReference>